<evidence type="ECO:0000256" key="7">
    <source>
        <dbReference type="ARBA" id="ARBA00023014"/>
    </source>
</evidence>
<dbReference type="SUPFAM" id="SSF55961">
    <property type="entry name" value="Bet v1-like"/>
    <property type="match status" value="1"/>
</dbReference>
<keyword evidence="10" id="KW-1185">Reference proteome</keyword>
<dbReference type="Proteomes" id="UP000066549">
    <property type="component" value="Chromosome"/>
</dbReference>
<dbReference type="OrthoDB" id="9790995at2"/>
<organism evidence="9 10">
    <name type="scientific">Methylophilales bacterium MBRS-H7</name>
    <dbReference type="NCBI Taxonomy" id="1623450"/>
    <lineage>
        <taxon>Bacteria</taxon>
        <taxon>Pseudomonadati</taxon>
        <taxon>Pseudomonadota</taxon>
        <taxon>Betaproteobacteria</taxon>
        <taxon>Nitrosomonadales</taxon>
        <taxon>OM43 clade</taxon>
    </lineage>
</organism>
<dbReference type="InterPro" id="IPR015879">
    <property type="entry name" value="Ring_hydroxy_dOase_asu_C_dom"/>
</dbReference>
<accession>A0A0H4J3I9</accession>
<dbReference type="AlphaFoldDB" id="A0A0H4J3I9"/>
<feature type="domain" description="Rieske" evidence="8">
    <location>
        <begin position="25"/>
        <end position="107"/>
    </location>
</feature>
<dbReference type="InterPro" id="IPR017941">
    <property type="entry name" value="Rieske_2Fe-2S"/>
</dbReference>
<dbReference type="InterPro" id="IPR001663">
    <property type="entry name" value="Rng_hydr_dOase-A"/>
</dbReference>
<dbReference type="InterPro" id="IPR036922">
    <property type="entry name" value="Rieske_2Fe-2S_sf"/>
</dbReference>
<evidence type="ECO:0000256" key="1">
    <source>
        <dbReference type="ARBA" id="ARBA00001962"/>
    </source>
</evidence>
<dbReference type="PANTHER" id="PTHR43756">
    <property type="entry name" value="CHOLINE MONOOXYGENASE, CHLOROPLASTIC"/>
    <property type="match status" value="1"/>
</dbReference>
<dbReference type="GO" id="GO:0051537">
    <property type="term" value="F:2 iron, 2 sulfur cluster binding"/>
    <property type="evidence" value="ECO:0007669"/>
    <property type="project" value="UniProtKB-KW"/>
</dbReference>
<sequence length="356" mass="41834">MLSSNYYSCEKIFNQEKKNIFFKYWIFAGFTFEFTKNKIVKKNILGMDLVFTFDGKSHHVFLNQCPHRFAELVAEEQCDRNLITCPYHGWSFKLNGVVNNIPFNQELYKLNSNNIGLHSIALNIVGKFMFINFAKRPIPLTKQFSTKIIDELISISNCIEESHTEVKQRYFNWKLIIDNLRDPLHPLFVHKKTLMQSVKSGLPGIPKWIPTFLLNIKSLSFGGLDVEIRKPDYAKLFKDPWNCSNRYFNLHLFPNVHIASADNGSTFVVEFFEPISANQTKINISYLLTKHNLRNYKLIQFLNRLTKSSNLVYEEDFSLLEKIQSKMNNNLIMMPSNGIYERMIERFHAVYRRILK</sequence>
<dbReference type="SUPFAM" id="SSF50022">
    <property type="entry name" value="ISP domain"/>
    <property type="match status" value="1"/>
</dbReference>
<keyword evidence="3" id="KW-0001">2Fe-2S</keyword>
<evidence type="ECO:0000259" key="8">
    <source>
        <dbReference type="PROSITE" id="PS51296"/>
    </source>
</evidence>
<evidence type="ECO:0000256" key="6">
    <source>
        <dbReference type="ARBA" id="ARBA00023004"/>
    </source>
</evidence>
<proteinExistence type="inferred from homology"/>
<dbReference type="Pfam" id="PF00848">
    <property type="entry name" value="Ring_hydroxyl_A"/>
    <property type="match status" value="1"/>
</dbReference>
<name>A0A0H4J3I9_9PROT</name>
<dbReference type="GO" id="GO:0005506">
    <property type="term" value="F:iron ion binding"/>
    <property type="evidence" value="ECO:0007669"/>
    <property type="project" value="InterPro"/>
</dbReference>
<keyword evidence="5" id="KW-0560">Oxidoreductase</keyword>
<dbReference type="CDD" id="cd00680">
    <property type="entry name" value="RHO_alpha_C"/>
    <property type="match status" value="1"/>
</dbReference>
<dbReference type="Gene3D" id="2.102.10.10">
    <property type="entry name" value="Rieske [2Fe-2S] iron-sulphur domain"/>
    <property type="match status" value="1"/>
</dbReference>
<reference evidence="9 10" key="1">
    <citation type="submission" date="2015-03" db="EMBL/GenBank/DDBJ databases">
        <title>Comparative analysis of the OM43 clade including a novel species from Red Sea uncovers genomic and metabolic diversity among marine methylotrophs.</title>
        <authorList>
            <person name="Jimenez-Infante F."/>
            <person name="Ngugi D.K."/>
            <person name="Vinu M."/>
            <person name="Alam I."/>
            <person name="Kamau A."/>
            <person name="Blom J."/>
            <person name="Bajic V.B."/>
            <person name="Stingl U."/>
        </authorList>
    </citation>
    <scope>NUCLEOTIDE SEQUENCE [LARGE SCALE GENOMIC DNA]</scope>
    <source>
        <strain evidence="9 10">MBRSH7</strain>
    </source>
</reference>
<evidence type="ECO:0000256" key="2">
    <source>
        <dbReference type="ARBA" id="ARBA00008751"/>
    </source>
</evidence>
<comment type="cofactor">
    <cofactor evidence="1">
        <name>Fe cation</name>
        <dbReference type="ChEBI" id="CHEBI:24875"/>
    </cofactor>
</comment>
<dbReference type="GO" id="GO:0016491">
    <property type="term" value="F:oxidoreductase activity"/>
    <property type="evidence" value="ECO:0007669"/>
    <property type="project" value="UniProtKB-KW"/>
</dbReference>
<evidence type="ECO:0000313" key="9">
    <source>
        <dbReference type="EMBL" id="AKO66293.1"/>
    </source>
</evidence>
<dbReference type="PRINTS" id="PR00090">
    <property type="entry name" value="RNGDIOXGNASE"/>
</dbReference>
<dbReference type="Gene3D" id="3.90.380.10">
    <property type="entry name" value="Naphthalene 1,2-dioxygenase Alpha Subunit, Chain A, domain 1"/>
    <property type="match status" value="2"/>
</dbReference>
<dbReference type="Pfam" id="PF00355">
    <property type="entry name" value="Rieske"/>
    <property type="match status" value="1"/>
</dbReference>
<evidence type="ECO:0000256" key="5">
    <source>
        <dbReference type="ARBA" id="ARBA00023002"/>
    </source>
</evidence>
<evidence type="ECO:0000313" key="10">
    <source>
        <dbReference type="Proteomes" id="UP000066549"/>
    </source>
</evidence>
<evidence type="ECO:0000256" key="3">
    <source>
        <dbReference type="ARBA" id="ARBA00022714"/>
    </source>
</evidence>
<dbReference type="EMBL" id="CP011002">
    <property type="protein sequence ID" value="AKO66293.1"/>
    <property type="molecule type" value="Genomic_DNA"/>
</dbReference>
<protein>
    <recommendedName>
        <fullName evidence="8">Rieske domain-containing protein</fullName>
    </recommendedName>
</protein>
<keyword evidence="6" id="KW-0408">Iron</keyword>
<dbReference type="PANTHER" id="PTHR43756:SF5">
    <property type="entry name" value="CHOLINE MONOOXYGENASE, CHLOROPLASTIC"/>
    <property type="match status" value="1"/>
</dbReference>
<keyword evidence="7" id="KW-0411">Iron-sulfur</keyword>
<keyword evidence="4" id="KW-0479">Metal-binding</keyword>
<evidence type="ECO:0000256" key="4">
    <source>
        <dbReference type="ARBA" id="ARBA00022723"/>
    </source>
</evidence>
<gene>
    <name evidence="9" type="ORF">VI33_06410</name>
</gene>
<comment type="similarity">
    <text evidence="2">Belongs to the bacterial ring-hydroxylating dioxygenase alpha subunit family.</text>
</comment>
<dbReference type="PROSITE" id="PS51296">
    <property type="entry name" value="RIESKE"/>
    <property type="match status" value="1"/>
</dbReference>